<name>A0A1X1PBL3_9BURK</name>
<protein>
    <recommendedName>
        <fullName evidence="2">Alpha/beta hydrolase fold-3 domain-containing protein</fullName>
    </recommendedName>
</protein>
<dbReference type="SUPFAM" id="SSF53474">
    <property type="entry name" value="alpha/beta-Hydrolases"/>
    <property type="match status" value="1"/>
</dbReference>
<comment type="caution">
    <text evidence="3">The sequence shown here is derived from an EMBL/GenBank/DDBJ whole genome shotgun (WGS) entry which is preliminary data.</text>
</comment>
<dbReference type="Gene3D" id="3.40.50.1820">
    <property type="entry name" value="alpha/beta hydrolase"/>
    <property type="match status" value="1"/>
</dbReference>
<evidence type="ECO:0000313" key="4">
    <source>
        <dbReference type="Proteomes" id="UP000193146"/>
    </source>
</evidence>
<evidence type="ECO:0000313" key="3">
    <source>
        <dbReference type="EMBL" id="ORT83010.1"/>
    </source>
</evidence>
<dbReference type="AlphaFoldDB" id="A0A1X1PBL3"/>
<dbReference type="InterPro" id="IPR013094">
    <property type="entry name" value="AB_hydrolase_3"/>
</dbReference>
<keyword evidence="1" id="KW-0378">Hydrolase</keyword>
<evidence type="ECO:0000259" key="2">
    <source>
        <dbReference type="Pfam" id="PF07859"/>
    </source>
</evidence>
<keyword evidence="4" id="KW-1185">Reference proteome</keyword>
<proteinExistence type="predicted"/>
<dbReference type="PANTHER" id="PTHR48081">
    <property type="entry name" value="AB HYDROLASE SUPERFAMILY PROTEIN C4A8.06C"/>
    <property type="match status" value="1"/>
</dbReference>
<organism evidence="3 4">
    <name type="scientific">Burkholderia puraquae</name>
    <dbReference type="NCBI Taxonomy" id="1904757"/>
    <lineage>
        <taxon>Bacteria</taxon>
        <taxon>Pseudomonadati</taxon>
        <taxon>Pseudomonadota</taxon>
        <taxon>Betaproteobacteria</taxon>
        <taxon>Burkholderiales</taxon>
        <taxon>Burkholderiaceae</taxon>
        <taxon>Burkholderia</taxon>
        <taxon>Burkholderia cepacia complex</taxon>
    </lineage>
</organism>
<dbReference type="GO" id="GO:0016787">
    <property type="term" value="F:hydrolase activity"/>
    <property type="evidence" value="ECO:0007669"/>
    <property type="project" value="UniProtKB-KW"/>
</dbReference>
<gene>
    <name evidence="3" type="ORF">B7G54_24470</name>
</gene>
<dbReference type="EMBL" id="NBYX01000014">
    <property type="protein sequence ID" value="ORT83010.1"/>
    <property type="molecule type" value="Genomic_DNA"/>
</dbReference>
<dbReference type="Proteomes" id="UP000193146">
    <property type="component" value="Unassembled WGS sequence"/>
</dbReference>
<feature type="domain" description="Alpha/beta hydrolase fold-3" evidence="2">
    <location>
        <begin position="86"/>
        <end position="296"/>
    </location>
</feature>
<dbReference type="InterPro" id="IPR029058">
    <property type="entry name" value="AB_hydrolase_fold"/>
</dbReference>
<reference evidence="3 4" key="1">
    <citation type="submission" date="2017-04" db="EMBL/GenBank/DDBJ databases">
        <title>Burkholderia puraquae sp. nov., a novel Burkholderia cepacia complex species from hospital setting samples.</title>
        <authorList>
            <person name="Martina P."/>
            <person name="Leguizamon M."/>
            <person name="Prieto C."/>
            <person name="Sousa S."/>
            <person name="Montanaro P."/>
            <person name="Draghi W."/>
            <person name="Staembler M."/>
            <person name="Bettiol M."/>
            <person name="Figoli C."/>
            <person name="Palau J."/>
            <person name="Alvarez F."/>
            <person name="Benetti S."/>
            <person name="Anchat E."/>
            <person name="Vescina C."/>
            <person name="Ferreras J."/>
            <person name="Lasch P."/>
            <person name="Lagares A."/>
            <person name="Zorreguieta A."/>
            <person name="Yantorno O."/>
            <person name="Bosch A."/>
        </authorList>
    </citation>
    <scope>NUCLEOTIDE SEQUENCE [LARGE SCALE GENOMIC DNA]</scope>
    <source>
        <strain evidence="3 4">CAMPA 1040</strain>
    </source>
</reference>
<sequence>MTLGFRYMSNSSHLIAKDQVSSVTESPIILKLRTKGDVEATRAAVRMFSSKVDDTFFGKKVQVNEDVSVLVYGPSQGTENEPLPAIFYIHGGGYVAGSADLYDNEHHEAATKLHCVVVAVDYRLAPENPYPTPLNDCVSGITWVYDNAEQLGIDRERITVMGESAGGGLTASLCHYLRDKTKITPRNQVMLFPMLDYKTSANPAEVKNKYAGEYVWTHDVNDFGWKYLLGEKKVEDIEIQYYSPSYAPSFENLPPAYIAVGSLDLLLDESLEYAKKLSCAGVPISMEVVAGAVHGFNFIPSDTAKKFNARLTEYLMSVL</sequence>
<dbReference type="InterPro" id="IPR050300">
    <property type="entry name" value="GDXG_lipolytic_enzyme"/>
</dbReference>
<dbReference type="RefSeq" id="WP_085041421.1">
    <property type="nucleotide sequence ID" value="NZ_CADIKG010000001.1"/>
</dbReference>
<dbReference type="OrthoDB" id="9771666at2"/>
<accession>A0A1X1PBL3</accession>
<dbReference type="Pfam" id="PF07859">
    <property type="entry name" value="Abhydrolase_3"/>
    <property type="match status" value="1"/>
</dbReference>
<evidence type="ECO:0000256" key="1">
    <source>
        <dbReference type="ARBA" id="ARBA00022801"/>
    </source>
</evidence>